<organism evidence="1 2">
    <name type="scientific">Crassostrea virginica</name>
    <name type="common">Eastern oyster</name>
    <dbReference type="NCBI Taxonomy" id="6565"/>
    <lineage>
        <taxon>Eukaryota</taxon>
        <taxon>Metazoa</taxon>
        <taxon>Spiralia</taxon>
        <taxon>Lophotrochozoa</taxon>
        <taxon>Mollusca</taxon>
        <taxon>Bivalvia</taxon>
        <taxon>Autobranchia</taxon>
        <taxon>Pteriomorphia</taxon>
        <taxon>Ostreida</taxon>
        <taxon>Ostreoidea</taxon>
        <taxon>Ostreidae</taxon>
        <taxon>Crassostrea</taxon>
    </lineage>
</organism>
<dbReference type="KEGG" id="cvn:111102124"/>
<dbReference type="GeneID" id="111102124"/>
<dbReference type="Proteomes" id="UP000694844">
    <property type="component" value="Chromosome 6"/>
</dbReference>
<dbReference type="RefSeq" id="XP_022290483.1">
    <property type="nucleotide sequence ID" value="XM_022434775.1"/>
</dbReference>
<name>A0A8B8AIV2_CRAVI</name>
<proteinExistence type="predicted"/>
<gene>
    <name evidence="2" type="primary">LOC111102124</name>
</gene>
<evidence type="ECO:0000313" key="1">
    <source>
        <dbReference type="Proteomes" id="UP000694844"/>
    </source>
</evidence>
<evidence type="ECO:0000313" key="2">
    <source>
        <dbReference type="RefSeq" id="XP_022290483.1"/>
    </source>
</evidence>
<reference evidence="2" key="1">
    <citation type="submission" date="2025-08" db="UniProtKB">
        <authorList>
            <consortium name="RefSeq"/>
        </authorList>
    </citation>
    <scope>IDENTIFICATION</scope>
    <source>
        <tissue evidence="2">Whole sample</tissue>
    </source>
</reference>
<accession>A0A8B8AIV2</accession>
<dbReference type="AlphaFoldDB" id="A0A8B8AIV2"/>
<sequence>MRAPHPYGEREQDQLRPLYVPQQRQTSFFMGKLQVYILTPVSESKLMRSSAVSVVALLALGVALVRADYGYSTGGGYDQSGYSTGYAGGYDQSGYGGGYGGGYVGGYSGGYDAGYGYSTGMGGYGAGMSGYGHSGYGSGYGHKKSKTSVYVPVPVPVQTPVNPLPAPLPLDLALGDNTQDQGIFGGNGALLLGLLALTPILLNNNNSG</sequence>
<protein>
    <submittedName>
        <fullName evidence="2">Uncharacterized protein F12A10.7-like</fullName>
    </submittedName>
</protein>
<keyword evidence="1" id="KW-1185">Reference proteome</keyword>